<keyword evidence="5" id="KW-0326">Glycosidase</keyword>
<evidence type="ECO:0000256" key="5">
    <source>
        <dbReference type="ARBA" id="ARBA00023295"/>
    </source>
</evidence>
<keyword evidence="4 7" id="KW-0378">Hydrolase</keyword>
<proteinExistence type="inferred from homology"/>
<dbReference type="SUPFAM" id="SSF51445">
    <property type="entry name" value="(Trans)glycosidases"/>
    <property type="match status" value="1"/>
</dbReference>
<protein>
    <recommendedName>
        <fullName evidence="3">beta-N-acetylhexosaminidase</fullName>
        <ecNumber evidence="3">3.2.1.52</ecNumber>
    </recommendedName>
</protein>
<evidence type="ECO:0000256" key="1">
    <source>
        <dbReference type="ARBA" id="ARBA00001231"/>
    </source>
</evidence>
<dbReference type="InterPro" id="IPR017853">
    <property type="entry name" value="GH"/>
</dbReference>
<evidence type="ECO:0000313" key="7">
    <source>
        <dbReference type="EMBL" id="MCJ2182510.1"/>
    </source>
</evidence>
<comment type="caution">
    <text evidence="7">The sequence shown here is derived from an EMBL/GenBank/DDBJ whole genome shotgun (WGS) entry which is preliminary data.</text>
</comment>
<comment type="similarity">
    <text evidence="2">Belongs to the glycosyl hydrolase 3 family.</text>
</comment>
<gene>
    <name evidence="7" type="ORF">MTR62_07370</name>
</gene>
<organism evidence="7 8">
    <name type="scientific">Novosphingobium organovorum</name>
    <dbReference type="NCBI Taxonomy" id="2930092"/>
    <lineage>
        <taxon>Bacteria</taxon>
        <taxon>Pseudomonadati</taxon>
        <taxon>Pseudomonadota</taxon>
        <taxon>Alphaproteobacteria</taxon>
        <taxon>Sphingomonadales</taxon>
        <taxon>Sphingomonadaceae</taxon>
        <taxon>Novosphingobium</taxon>
    </lineage>
</organism>
<dbReference type="GO" id="GO:0016787">
    <property type="term" value="F:hydrolase activity"/>
    <property type="evidence" value="ECO:0007669"/>
    <property type="project" value="UniProtKB-KW"/>
</dbReference>
<sequence length="556" mass="61733">MSFLSQSPFHLDAAAIAKVHALYEGMTREERVTQLFVLLLLGEDPEDLDMVLRFKPGGVCRFFSEDLAHERTVMTAIEEALPIRPLITADLEGSRQSLFFGTAVPNQLGLSAIDDPQATRTIAAMTAREARAMGVRWSFTPVVDINAAFRSAVVGTRSYGSDVARIERHALAHIQGLQDAGMAATVKHWPGEGYDDRDQHLVTTINPLDLDQWDASFGRLYRSAIDAGVLSVMSAHIAFPAFVRAHFPDAGEEAFRPASINPLLNITLLREKLGFNGVIVSDATEMGGLCAYMAEPEVMPEILIGGCDVILFSRHPERDRDAILAAMDEGRLSEERVRDACLRTLALKARLGLLDDASLVPTEADQRADLARPEDAVSADAIWQRAPSLVKDTQNLLPLTPTRHKRVVLFESPIIHPLFPEPPAWSLPALLEKEGFEITRFERGMDVSRETFDLALYLLGDEALFTRNRIYIDWGKLHGGGIFNTLHRFWKDLPCLMLSFGHAYHLYDAPRVPTYVNAWSTHDKAQAAVLECLMGRAEWLGGHPVDPFCGLEDARF</sequence>
<name>A0ABT0BBS8_9SPHN</name>
<dbReference type="Pfam" id="PF00933">
    <property type="entry name" value="Glyco_hydro_3"/>
    <property type="match status" value="1"/>
</dbReference>
<dbReference type="Gene3D" id="3.20.20.300">
    <property type="entry name" value="Glycoside hydrolase, family 3, N-terminal domain"/>
    <property type="match status" value="1"/>
</dbReference>
<reference evidence="7" key="1">
    <citation type="submission" date="2022-03" db="EMBL/GenBank/DDBJ databases">
        <title>Identification of a novel bacterium isolated from mangrove sediments.</title>
        <authorList>
            <person name="Pan X."/>
        </authorList>
    </citation>
    <scope>NUCLEOTIDE SEQUENCE</scope>
    <source>
        <strain evidence="7">B1949</strain>
    </source>
</reference>
<evidence type="ECO:0000259" key="6">
    <source>
        <dbReference type="Pfam" id="PF00933"/>
    </source>
</evidence>
<dbReference type="Proteomes" id="UP001162881">
    <property type="component" value="Unassembled WGS sequence"/>
</dbReference>
<keyword evidence="8" id="KW-1185">Reference proteome</keyword>
<dbReference type="EC" id="3.2.1.52" evidence="3"/>
<evidence type="ECO:0000256" key="2">
    <source>
        <dbReference type="ARBA" id="ARBA00005336"/>
    </source>
</evidence>
<dbReference type="InterPro" id="IPR001764">
    <property type="entry name" value="Glyco_hydro_3_N"/>
</dbReference>
<evidence type="ECO:0000256" key="3">
    <source>
        <dbReference type="ARBA" id="ARBA00012663"/>
    </source>
</evidence>
<feature type="domain" description="Glycoside hydrolase family 3 N-terminal" evidence="6">
    <location>
        <begin position="71"/>
        <end position="345"/>
    </location>
</feature>
<dbReference type="RefSeq" id="WP_244018516.1">
    <property type="nucleotide sequence ID" value="NZ_JALHLF010000019.1"/>
</dbReference>
<dbReference type="InterPro" id="IPR050226">
    <property type="entry name" value="NagZ_Beta-hexosaminidase"/>
</dbReference>
<dbReference type="InterPro" id="IPR036962">
    <property type="entry name" value="Glyco_hydro_3_N_sf"/>
</dbReference>
<evidence type="ECO:0000256" key="4">
    <source>
        <dbReference type="ARBA" id="ARBA00022801"/>
    </source>
</evidence>
<comment type="catalytic activity">
    <reaction evidence="1">
        <text>Hydrolysis of terminal non-reducing N-acetyl-D-hexosamine residues in N-acetyl-beta-D-hexosaminides.</text>
        <dbReference type="EC" id="3.2.1.52"/>
    </reaction>
</comment>
<evidence type="ECO:0000313" key="8">
    <source>
        <dbReference type="Proteomes" id="UP001162881"/>
    </source>
</evidence>
<dbReference type="PANTHER" id="PTHR30480:SF13">
    <property type="entry name" value="BETA-HEXOSAMINIDASE"/>
    <property type="match status" value="1"/>
</dbReference>
<dbReference type="PANTHER" id="PTHR30480">
    <property type="entry name" value="BETA-HEXOSAMINIDASE-RELATED"/>
    <property type="match status" value="1"/>
</dbReference>
<accession>A0ABT0BBS8</accession>
<dbReference type="EMBL" id="JALHLF010000019">
    <property type="protein sequence ID" value="MCJ2182510.1"/>
    <property type="molecule type" value="Genomic_DNA"/>
</dbReference>